<dbReference type="EMBL" id="OX459946">
    <property type="protein sequence ID" value="CAI9153072.1"/>
    <property type="molecule type" value="Genomic_DNA"/>
</dbReference>
<accession>A0ABN8XXL8</accession>
<sequence>MRDVKVSLPREQQRATAVSCSPRPAGTLRRSPAASPVPPPRSRKSAEDVVSRLALGSAEFSPQPSPLPEGRLGAPARPSPGGARPRSQASRSLIGPPRRARPGQARRREGGAEPASSRQNRVADPSPAGYVAPSIFFKP</sequence>
<protein>
    <submittedName>
        <fullName evidence="2">Uncharacterized protein</fullName>
    </submittedName>
</protein>
<evidence type="ECO:0000313" key="3">
    <source>
        <dbReference type="Proteomes" id="UP001176941"/>
    </source>
</evidence>
<keyword evidence="3" id="KW-1185">Reference proteome</keyword>
<feature type="compositionally biased region" description="Low complexity" evidence="1">
    <location>
        <begin position="70"/>
        <end position="87"/>
    </location>
</feature>
<gene>
    <name evidence="2" type="ORF">MRATA1EN1_LOCUS2034</name>
</gene>
<proteinExistence type="predicted"/>
<evidence type="ECO:0000313" key="2">
    <source>
        <dbReference type="EMBL" id="CAI9153072.1"/>
    </source>
</evidence>
<dbReference type="Proteomes" id="UP001176941">
    <property type="component" value="Chromosome 10"/>
</dbReference>
<feature type="region of interest" description="Disordered" evidence="1">
    <location>
        <begin position="1"/>
        <end position="139"/>
    </location>
</feature>
<reference evidence="2" key="1">
    <citation type="submission" date="2023-04" db="EMBL/GenBank/DDBJ databases">
        <authorList>
            <consortium name="ELIXIR-Norway"/>
        </authorList>
    </citation>
    <scope>NUCLEOTIDE SEQUENCE [LARGE SCALE GENOMIC DNA]</scope>
</reference>
<organism evidence="2 3">
    <name type="scientific">Rangifer tarandus platyrhynchus</name>
    <name type="common">Svalbard reindeer</name>
    <dbReference type="NCBI Taxonomy" id="3082113"/>
    <lineage>
        <taxon>Eukaryota</taxon>
        <taxon>Metazoa</taxon>
        <taxon>Chordata</taxon>
        <taxon>Craniata</taxon>
        <taxon>Vertebrata</taxon>
        <taxon>Euteleostomi</taxon>
        <taxon>Mammalia</taxon>
        <taxon>Eutheria</taxon>
        <taxon>Laurasiatheria</taxon>
        <taxon>Artiodactyla</taxon>
        <taxon>Ruminantia</taxon>
        <taxon>Pecora</taxon>
        <taxon>Cervidae</taxon>
        <taxon>Odocoileinae</taxon>
        <taxon>Rangifer</taxon>
    </lineage>
</organism>
<name>A0ABN8XXL8_RANTA</name>
<evidence type="ECO:0000256" key="1">
    <source>
        <dbReference type="SAM" id="MobiDB-lite"/>
    </source>
</evidence>